<evidence type="ECO:0000313" key="2">
    <source>
        <dbReference type="EMBL" id="EJK71438.1"/>
    </source>
</evidence>
<dbReference type="Gene3D" id="3.30.40.10">
    <property type="entry name" value="Zinc/RING finger domain, C3HC4 (zinc finger)"/>
    <property type="match status" value="1"/>
</dbReference>
<dbReference type="InterPro" id="IPR013083">
    <property type="entry name" value="Znf_RING/FYVE/PHD"/>
</dbReference>
<proteinExistence type="predicted"/>
<dbReference type="Proteomes" id="UP000266841">
    <property type="component" value="Unassembled WGS sequence"/>
</dbReference>
<name>K0SYC5_THAOC</name>
<reference evidence="2 3" key="1">
    <citation type="journal article" date="2012" name="Genome Biol.">
        <title>Genome and low-iron response of an oceanic diatom adapted to chronic iron limitation.</title>
        <authorList>
            <person name="Lommer M."/>
            <person name="Specht M."/>
            <person name="Roy A.S."/>
            <person name="Kraemer L."/>
            <person name="Andreson R."/>
            <person name="Gutowska M.A."/>
            <person name="Wolf J."/>
            <person name="Bergner S.V."/>
            <person name="Schilhabel M.B."/>
            <person name="Klostermeier U.C."/>
            <person name="Beiko R.G."/>
            <person name="Rosenstiel P."/>
            <person name="Hippler M."/>
            <person name="Laroche J."/>
        </authorList>
    </citation>
    <scope>NUCLEOTIDE SEQUENCE [LARGE SCALE GENOMIC DNA]</scope>
    <source>
        <strain evidence="2 3">CCMP1005</strain>
    </source>
</reference>
<evidence type="ECO:0000313" key="3">
    <source>
        <dbReference type="Proteomes" id="UP000266841"/>
    </source>
</evidence>
<sequence length="143" mass="15205">MSMAEEQHQPPAPAVPAAGPLPDAVTEEELMSSEHELPEGYTCPLCCLPMALPASMHSKFKSCCMRRFVMAGCILASVQRGLKDICPFCRMPTPDGDATLFALVLCPGPKTCGHGGPRSSKSLASAYYCDGDLGLQQDTSRAI</sequence>
<gene>
    <name evidence="2" type="ORF">THAOC_07123</name>
</gene>
<comment type="caution">
    <text evidence="2">The sequence shown here is derived from an EMBL/GenBank/DDBJ whole genome shotgun (WGS) entry which is preliminary data.</text>
</comment>
<dbReference type="EMBL" id="AGNL01007226">
    <property type="protein sequence ID" value="EJK71438.1"/>
    <property type="molecule type" value="Genomic_DNA"/>
</dbReference>
<dbReference type="OrthoDB" id="2122982at2759"/>
<feature type="region of interest" description="Disordered" evidence="1">
    <location>
        <begin position="1"/>
        <end position="21"/>
    </location>
</feature>
<protein>
    <recommendedName>
        <fullName evidence="4">RING-type domain-containing protein</fullName>
    </recommendedName>
</protein>
<organism evidence="2 3">
    <name type="scientific">Thalassiosira oceanica</name>
    <name type="common">Marine diatom</name>
    <dbReference type="NCBI Taxonomy" id="159749"/>
    <lineage>
        <taxon>Eukaryota</taxon>
        <taxon>Sar</taxon>
        <taxon>Stramenopiles</taxon>
        <taxon>Ochrophyta</taxon>
        <taxon>Bacillariophyta</taxon>
        <taxon>Coscinodiscophyceae</taxon>
        <taxon>Thalassiosirophycidae</taxon>
        <taxon>Thalassiosirales</taxon>
        <taxon>Thalassiosiraceae</taxon>
        <taxon>Thalassiosira</taxon>
    </lineage>
</organism>
<keyword evidence="3" id="KW-1185">Reference proteome</keyword>
<dbReference type="AlphaFoldDB" id="K0SYC5"/>
<evidence type="ECO:0008006" key="4">
    <source>
        <dbReference type="Google" id="ProtNLM"/>
    </source>
</evidence>
<accession>K0SYC5</accession>
<evidence type="ECO:0000256" key="1">
    <source>
        <dbReference type="SAM" id="MobiDB-lite"/>
    </source>
</evidence>